<dbReference type="PANTHER" id="PTHR48146:SF2">
    <property type="entry name" value="K-STIMULATED PYROPHOSPHATE-ENERGIZED SODIUM PUMP PROTEIN"/>
    <property type="match status" value="1"/>
</dbReference>
<protein>
    <submittedName>
        <fullName evidence="1">Uncharacterized protein</fullName>
    </submittedName>
</protein>
<dbReference type="Proteomes" id="UP000001514">
    <property type="component" value="Unassembled WGS sequence"/>
</dbReference>
<evidence type="ECO:0000313" key="1">
    <source>
        <dbReference type="EMBL" id="EFJ30035.1"/>
    </source>
</evidence>
<dbReference type="AlphaFoldDB" id="D8RDJ5"/>
<name>D8RDJ5_SELML</name>
<dbReference type="PANTHER" id="PTHR48146">
    <property type="entry name" value="K-STIMULATED PYROPHOSPHATE-ENERGIZED SODIUM PUMP PROTEIN"/>
    <property type="match status" value="1"/>
</dbReference>
<dbReference type="eggNOG" id="ENOG502QW6I">
    <property type="taxonomic scope" value="Eukaryota"/>
</dbReference>
<organism evidence="2">
    <name type="scientific">Selaginella moellendorffii</name>
    <name type="common">Spikemoss</name>
    <dbReference type="NCBI Taxonomy" id="88036"/>
    <lineage>
        <taxon>Eukaryota</taxon>
        <taxon>Viridiplantae</taxon>
        <taxon>Streptophyta</taxon>
        <taxon>Embryophyta</taxon>
        <taxon>Tracheophyta</taxon>
        <taxon>Lycopodiopsida</taxon>
        <taxon>Selaginellales</taxon>
        <taxon>Selaginellaceae</taxon>
        <taxon>Selaginella</taxon>
    </lineage>
</organism>
<dbReference type="OMA" id="WNFIKSC"/>
<dbReference type="EMBL" id="GL377576">
    <property type="protein sequence ID" value="EFJ30035.1"/>
    <property type="molecule type" value="Genomic_DNA"/>
</dbReference>
<dbReference type="InParanoid" id="D8RDJ5"/>
<accession>D8RDJ5</accession>
<evidence type="ECO:0000313" key="2">
    <source>
        <dbReference type="Proteomes" id="UP000001514"/>
    </source>
</evidence>
<sequence length="376" mass="43284">MSDRHRPLPKSAYRTALTQQLLRKLHKAISLPSQRGDCLRQLFTDVALEVDDRAKGSWILLDWTELLYGQDAEHLFVGRKCFYEVLAEHYAQIPEDAKPLLPLFVQLWTQSFASQIFALVFYQWLFEIPTDASDGLLRYTTAFIEGASNIFWIDLLGNVTRFHSLYHYTMEAALSSDQLNKFPLQSRRELALLLARFFFFYEPADGLDDFLSRFPLVPGYNGAAADVFVIELTDQLQKVKVEPVLLHYLWSAKALKGKELRVTTSTRLKTALFSFTSPGGPMYPTRPVRHAAWDTLDCLFPVGRQPRLVISLLFRLLHPYYWPGSFWNFIVTVITYIVTLITDTICDAIEGMLAVFLRIWYRIVPGGIDNNDDHET</sequence>
<keyword evidence="2" id="KW-1185">Reference proteome</keyword>
<dbReference type="Gramene" id="EFJ30035">
    <property type="protein sequence ID" value="EFJ30035"/>
    <property type="gene ID" value="SELMODRAFT_90906"/>
</dbReference>
<reference evidence="1 2" key="1">
    <citation type="journal article" date="2011" name="Science">
        <title>The Selaginella genome identifies genetic changes associated with the evolution of vascular plants.</title>
        <authorList>
            <person name="Banks J.A."/>
            <person name="Nishiyama T."/>
            <person name="Hasebe M."/>
            <person name="Bowman J.L."/>
            <person name="Gribskov M."/>
            <person name="dePamphilis C."/>
            <person name="Albert V.A."/>
            <person name="Aono N."/>
            <person name="Aoyama T."/>
            <person name="Ambrose B.A."/>
            <person name="Ashton N.W."/>
            <person name="Axtell M.J."/>
            <person name="Barker E."/>
            <person name="Barker M.S."/>
            <person name="Bennetzen J.L."/>
            <person name="Bonawitz N.D."/>
            <person name="Chapple C."/>
            <person name="Cheng C."/>
            <person name="Correa L.G."/>
            <person name="Dacre M."/>
            <person name="DeBarry J."/>
            <person name="Dreyer I."/>
            <person name="Elias M."/>
            <person name="Engstrom E.M."/>
            <person name="Estelle M."/>
            <person name="Feng L."/>
            <person name="Finet C."/>
            <person name="Floyd S.K."/>
            <person name="Frommer W.B."/>
            <person name="Fujita T."/>
            <person name="Gramzow L."/>
            <person name="Gutensohn M."/>
            <person name="Harholt J."/>
            <person name="Hattori M."/>
            <person name="Heyl A."/>
            <person name="Hirai T."/>
            <person name="Hiwatashi Y."/>
            <person name="Ishikawa M."/>
            <person name="Iwata M."/>
            <person name="Karol K.G."/>
            <person name="Koehler B."/>
            <person name="Kolukisaoglu U."/>
            <person name="Kubo M."/>
            <person name="Kurata T."/>
            <person name="Lalonde S."/>
            <person name="Li K."/>
            <person name="Li Y."/>
            <person name="Litt A."/>
            <person name="Lyons E."/>
            <person name="Manning G."/>
            <person name="Maruyama T."/>
            <person name="Michael T.P."/>
            <person name="Mikami K."/>
            <person name="Miyazaki S."/>
            <person name="Morinaga S."/>
            <person name="Murata T."/>
            <person name="Mueller-Roeber B."/>
            <person name="Nelson D.R."/>
            <person name="Obara M."/>
            <person name="Oguri Y."/>
            <person name="Olmstead R.G."/>
            <person name="Onodera N."/>
            <person name="Petersen B.L."/>
            <person name="Pils B."/>
            <person name="Prigge M."/>
            <person name="Rensing S.A."/>
            <person name="Riano-Pachon D.M."/>
            <person name="Roberts A.W."/>
            <person name="Sato Y."/>
            <person name="Scheller H.V."/>
            <person name="Schulz B."/>
            <person name="Schulz C."/>
            <person name="Shakirov E.V."/>
            <person name="Shibagaki N."/>
            <person name="Shinohara N."/>
            <person name="Shippen D.E."/>
            <person name="Soerensen I."/>
            <person name="Sotooka R."/>
            <person name="Sugimoto N."/>
            <person name="Sugita M."/>
            <person name="Sumikawa N."/>
            <person name="Tanurdzic M."/>
            <person name="Theissen G."/>
            <person name="Ulvskov P."/>
            <person name="Wakazuki S."/>
            <person name="Weng J.K."/>
            <person name="Willats W.W."/>
            <person name="Wipf D."/>
            <person name="Wolf P.G."/>
            <person name="Yang L."/>
            <person name="Zimmer A.D."/>
            <person name="Zhu Q."/>
            <person name="Mitros T."/>
            <person name="Hellsten U."/>
            <person name="Loque D."/>
            <person name="Otillar R."/>
            <person name="Salamov A."/>
            <person name="Schmutz J."/>
            <person name="Shapiro H."/>
            <person name="Lindquist E."/>
            <person name="Lucas S."/>
            <person name="Rokhsar D."/>
            <person name="Grigoriev I.V."/>
        </authorList>
    </citation>
    <scope>NUCLEOTIDE SEQUENCE [LARGE SCALE GENOMIC DNA]</scope>
</reference>
<dbReference type="FunCoup" id="D8RDJ5">
    <property type="interactions" value="954"/>
</dbReference>
<proteinExistence type="predicted"/>
<dbReference type="HOGENOM" id="CLU_054657_0_0_1"/>
<gene>
    <name evidence="1" type="ORF">SELMODRAFT_90906</name>
</gene>
<dbReference type="KEGG" id="smo:SELMODRAFT_90906"/>